<reference evidence="1 2" key="1">
    <citation type="submission" date="2023-04" db="EMBL/GenBank/DDBJ databases">
        <title>Australian commercial rhizobial inoculants.</title>
        <authorList>
            <person name="Kohlmeier M.G."/>
            <person name="O'Hara G.W."/>
            <person name="Colombi E."/>
            <person name="Ramsay J.P."/>
            <person name="Terpolilli J."/>
        </authorList>
    </citation>
    <scope>NUCLEOTIDE SEQUENCE [LARGE SCALE GENOMIC DNA]</scope>
    <source>
        <strain evidence="1 2">CB627</strain>
    </source>
</reference>
<accession>A0ABY8JNA5</accession>
<gene>
    <name evidence="1" type="ORF">QA636_15855</name>
</gene>
<dbReference type="RefSeq" id="WP_141343265.1">
    <property type="nucleotide sequence ID" value="NZ_CP121646.1"/>
</dbReference>
<dbReference type="EMBL" id="CP121646">
    <property type="protein sequence ID" value="WFU66872.1"/>
    <property type="molecule type" value="Genomic_DNA"/>
</dbReference>
<name>A0ABY8JNA5_9BRAD</name>
<evidence type="ECO:0000313" key="2">
    <source>
        <dbReference type="Proteomes" id="UP001221546"/>
    </source>
</evidence>
<proteinExistence type="predicted"/>
<evidence type="ECO:0000313" key="1">
    <source>
        <dbReference type="EMBL" id="WFU66872.1"/>
    </source>
</evidence>
<organism evidence="1 2">
    <name type="scientific">Bradyrhizobium brasilense</name>
    <dbReference type="NCBI Taxonomy" id="1419277"/>
    <lineage>
        <taxon>Bacteria</taxon>
        <taxon>Pseudomonadati</taxon>
        <taxon>Pseudomonadota</taxon>
        <taxon>Alphaproteobacteria</taxon>
        <taxon>Hyphomicrobiales</taxon>
        <taxon>Nitrobacteraceae</taxon>
        <taxon>Bradyrhizobium</taxon>
    </lineage>
</organism>
<protein>
    <submittedName>
        <fullName evidence="1">Uncharacterized protein</fullName>
    </submittedName>
</protein>
<sequence>MSSFLRQGFPIALQGSVGSTLSLSSLLTQAYGENAGSITGVWLGYYGAATLHDWNSSYVDPSSPSVSTWRLNGSALPISTSTSFNQTFVSAAQFAETDVQLGNMFAPALYMTVRIDNGAADPVFIQYDFTTDTSISLTPPNRAPTPSEIVSAAETLVTEHPTSPTAMTVTIFPC</sequence>
<keyword evidence="2" id="KW-1185">Reference proteome</keyword>
<dbReference type="Proteomes" id="UP001221546">
    <property type="component" value="Chromosome"/>
</dbReference>